<evidence type="ECO:0000313" key="5">
    <source>
        <dbReference type="Proteomes" id="UP001292094"/>
    </source>
</evidence>
<accession>A0AAE1PD26</accession>
<proteinExistence type="inferred from homology"/>
<evidence type="ECO:0000313" key="4">
    <source>
        <dbReference type="EMBL" id="KAK4305141.1"/>
    </source>
</evidence>
<sequence length="339" mass="37046">MLWAALGTLLVVVGALVVGAFVVWHRVGAWRGGREVCGRGRVVVVTGCDSGIGFTLALHAQSRWGVSVIGTVMDPEGKGPLLLKKAGVVVVQVDVTRRDTFHNLTTAINNIHHNTGQELWCLVNNAGVMTLGQCEWQTEGQTEAQMGVNLGGSIHITRTLLPILRRNKGRIVMVSSPVAQVSTPNLTVYSATKAGLEGFCHALRRELTPFGTSVVIVRPCNLPGRTSILRQSGEQLDAMLKEAREETLQDFSKDITQMRQHLQEAFGGVEGVTDLKEHTLLLQCFRSAILSERPLATYSAAPWPVTFTLDLLQCLPNLWVDFLVAQNAYNWILSFAANK</sequence>
<comment type="caution">
    <text evidence="4">The sequence shown here is derived from an EMBL/GenBank/DDBJ whole genome shotgun (WGS) entry which is preliminary data.</text>
</comment>
<reference evidence="4" key="1">
    <citation type="submission" date="2023-11" db="EMBL/GenBank/DDBJ databases">
        <title>Genome assemblies of two species of porcelain crab, Petrolisthes cinctipes and Petrolisthes manimaculis (Anomura: Porcellanidae).</title>
        <authorList>
            <person name="Angst P."/>
        </authorList>
    </citation>
    <scope>NUCLEOTIDE SEQUENCE</scope>
    <source>
        <strain evidence="4">PB745_02</strain>
        <tissue evidence="4">Gill</tissue>
    </source>
</reference>
<keyword evidence="5" id="KW-1185">Reference proteome</keyword>
<dbReference type="EMBL" id="JAWZYT010002326">
    <property type="protein sequence ID" value="KAK4305141.1"/>
    <property type="molecule type" value="Genomic_DNA"/>
</dbReference>
<dbReference type="InterPro" id="IPR057326">
    <property type="entry name" value="KR_dom"/>
</dbReference>
<dbReference type="PRINTS" id="PR00081">
    <property type="entry name" value="GDHRDH"/>
</dbReference>
<evidence type="ECO:0000256" key="2">
    <source>
        <dbReference type="RuleBase" id="RU000363"/>
    </source>
</evidence>
<dbReference type="InterPro" id="IPR036291">
    <property type="entry name" value="NAD(P)-bd_dom_sf"/>
</dbReference>
<comment type="similarity">
    <text evidence="2">Belongs to the short-chain dehydrogenases/reductases (SDR) family.</text>
</comment>
<evidence type="ECO:0000256" key="1">
    <source>
        <dbReference type="ARBA" id="ARBA00023002"/>
    </source>
</evidence>
<dbReference type="PANTHER" id="PTHR43313">
    <property type="entry name" value="SHORT-CHAIN DEHYDROGENASE/REDUCTASE FAMILY 9C"/>
    <property type="match status" value="1"/>
</dbReference>
<keyword evidence="1" id="KW-0560">Oxidoreductase</keyword>
<dbReference type="SUPFAM" id="SSF51735">
    <property type="entry name" value="NAD(P)-binding Rossmann-fold domains"/>
    <property type="match status" value="1"/>
</dbReference>
<dbReference type="Proteomes" id="UP001292094">
    <property type="component" value="Unassembled WGS sequence"/>
</dbReference>
<dbReference type="PROSITE" id="PS00061">
    <property type="entry name" value="ADH_SHORT"/>
    <property type="match status" value="1"/>
</dbReference>
<feature type="domain" description="Ketoreductase" evidence="3">
    <location>
        <begin position="41"/>
        <end position="220"/>
    </location>
</feature>
<dbReference type="InterPro" id="IPR002347">
    <property type="entry name" value="SDR_fam"/>
</dbReference>
<dbReference type="GO" id="GO:0008202">
    <property type="term" value="P:steroid metabolic process"/>
    <property type="evidence" value="ECO:0007669"/>
    <property type="project" value="TreeGrafter"/>
</dbReference>
<dbReference type="InterPro" id="IPR020904">
    <property type="entry name" value="Sc_DH/Rdtase_CS"/>
</dbReference>
<gene>
    <name evidence="4" type="ORF">Pmani_022946</name>
</gene>
<dbReference type="GO" id="GO:0016491">
    <property type="term" value="F:oxidoreductase activity"/>
    <property type="evidence" value="ECO:0007669"/>
    <property type="project" value="UniProtKB-KW"/>
</dbReference>
<dbReference type="PANTHER" id="PTHR43313:SF36">
    <property type="entry name" value="D-BETA-HYDROXYBUTYRATE DEHYDROGENASE, MITOCHONDRIAL"/>
    <property type="match status" value="1"/>
</dbReference>
<dbReference type="AlphaFoldDB" id="A0AAE1PD26"/>
<dbReference type="PRINTS" id="PR00080">
    <property type="entry name" value="SDRFAMILY"/>
</dbReference>
<organism evidence="4 5">
    <name type="scientific">Petrolisthes manimaculis</name>
    <dbReference type="NCBI Taxonomy" id="1843537"/>
    <lineage>
        <taxon>Eukaryota</taxon>
        <taxon>Metazoa</taxon>
        <taxon>Ecdysozoa</taxon>
        <taxon>Arthropoda</taxon>
        <taxon>Crustacea</taxon>
        <taxon>Multicrustacea</taxon>
        <taxon>Malacostraca</taxon>
        <taxon>Eumalacostraca</taxon>
        <taxon>Eucarida</taxon>
        <taxon>Decapoda</taxon>
        <taxon>Pleocyemata</taxon>
        <taxon>Anomura</taxon>
        <taxon>Galatheoidea</taxon>
        <taxon>Porcellanidae</taxon>
        <taxon>Petrolisthes</taxon>
    </lineage>
</organism>
<dbReference type="Gene3D" id="3.40.50.720">
    <property type="entry name" value="NAD(P)-binding Rossmann-like Domain"/>
    <property type="match status" value="1"/>
</dbReference>
<evidence type="ECO:0000259" key="3">
    <source>
        <dbReference type="SMART" id="SM00822"/>
    </source>
</evidence>
<name>A0AAE1PD26_9EUCA</name>
<dbReference type="SMART" id="SM00822">
    <property type="entry name" value="PKS_KR"/>
    <property type="match status" value="1"/>
</dbReference>
<dbReference type="Pfam" id="PF00106">
    <property type="entry name" value="adh_short"/>
    <property type="match status" value="1"/>
</dbReference>
<protein>
    <recommendedName>
        <fullName evidence="3">Ketoreductase domain-containing protein</fullName>
    </recommendedName>
</protein>